<dbReference type="PANTHER" id="PTHR37488:SF2">
    <property type="entry name" value="DUF1275 DOMAIN-CONTAINING PROTEIN"/>
    <property type="match status" value="1"/>
</dbReference>
<dbReference type="Proteomes" id="UP001295740">
    <property type="component" value="Unassembled WGS sequence"/>
</dbReference>
<protein>
    <submittedName>
        <fullName evidence="3">Uu.00g039780.m01.CDS01</fullName>
    </submittedName>
</protein>
<feature type="transmembrane region" description="Helical" evidence="2">
    <location>
        <begin position="225"/>
        <end position="242"/>
    </location>
</feature>
<proteinExistence type="predicted"/>
<evidence type="ECO:0000256" key="2">
    <source>
        <dbReference type="SAM" id="Phobius"/>
    </source>
</evidence>
<keyword evidence="2" id="KW-1133">Transmembrane helix</keyword>
<evidence type="ECO:0000313" key="3">
    <source>
        <dbReference type="EMBL" id="CAJ2501125.1"/>
    </source>
</evidence>
<dbReference type="InterPro" id="IPR010699">
    <property type="entry name" value="DUF1275"/>
</dbReference>
<feature type="transmembrane region" description="Helical" evidence="2">
    <location>
        <begin position="137"/>
        <end position="158"/>
    </location>
</feature>
<keyword evidence="4" id="KW-1185">Reference proteome</keyword>
<feature type="region of interest" description="Disordered" evidence="1">
    <location>
        <begin position="1"/>
        <end position="38"/>
    </location>
</feature>
<dbReference type="Pfam" id="PF06912">
    <property type="entry name" value="DUF1275"/>
    <property type="match status" value="1"/>
</dbReference>
<evidence type="ECO:0000313" key="4">
    <source>
        <dbReference type="Proteomes" id="UP001295740"/>
    </source>
</evidence>
<feature type="transmembrane region" description="Helical" evidence="2">
    <location>
        <begin position="164"/>
        <end position="185"/>
    </location>
</feature>
<dbReference type="AlphaFoldDB" id="A0AAI8VA30"/>
<feature type="transmembrane region" description="Helical" evidence="2">
    <location>
        <begin position="105"/>
        <end position="125"/>
    </location>
</feature>
<evidence type="ECO:0000256" key="1">
    <source>
        <dbReference type="SAM" id="MobiDB-lite"/>
    </source>
</evidence>
<reference evidence="3" key="1">
    <citation type="submission" date="2023-10" db="EMBL/GenBank/DDBJ databases">
        <authorList>
            <person name="Hackl T."/>
        </authorList>
    </citation>
    <scope>NUCLEOTIDE SEQUENCE</scope>
</reference>
<keyword evidence="2" id="KW-0812">Transmembrane</keyword>
<accession>A0AAI8VA30</accession>
<comment type="caution">
    <text evidence="3">The sequence shown here is derived from an EMBL/GenBank/DDBJ whole genome shotgun (WGS) entry which is preliminary data.</text>
</comment>
<name>A0AAI8VA30_9PEZI</name>
<keyword evidence="2" id="KW-0472">Membrane</keyword>
<dbReference type="EMBL" id="CAUWAG010000003">
    <property type="protein sequence ID" value="CAJ2501125.1"/>
    <property type="molecule type" value="Genomic_DNA"/>
</dbReference>
<organism evidence="3 4">
    <name type="scientific">Anthostomella pinea</name>
    <dbReference type="NCBI Taxonomy" id="933095"/>
    <lineage>
        <taxon>Eukaryota</taxon>
        <taxon>Fungi</taxon>
        <taxon>Dikarya</taxon>
        <taxon>Ascomycota</taxon>
        <taxon>Pezizomycotina</taxon>
        <taxon>Sordariomycetes</taxon>
        <taxon>Xylariomycetidae</taxon>
        <taxon>Xylariales</taxon>
        <taxon>Xylariaceae</taxon>
        <taxon>Anthostomella</taxon>
    </lineage>
</organism>
<feature type="compositionally biased region" description="Basic and acidic residues" evidence="1">
    <location>
        <begin position="1"/>
        <end position="21"/>
    </location>
</feature>
<gene>
    <name evidence="3" type="ORF">KHLLAP_LOCUS1593</name>
</gene>
<sequence>MSHEKAEARLASEPNEQDRSVTEVSSKPESQPEPTSFASRAWRHMQEPVRASGFAEFELLFLTFCTGIQDAISFPDYHCFASNQTGNTVFLMLAIVLPELNGNMFITPNIGAALGFFLCAGWITGQISHIVGPRRRIWLVCSNFIQSCLVFAAAAIQYRYGTGLHGSTAVIVVALLAFAAGSQVVQSRSLKMTEISTAMATAAWVDLVVDPALFKRKNHPRTRRVMFLLSLIAGSLVGAGIYRTAGSAAAIFVSAVGKSIVTIMYFFNSTDKPRKDEGGDSC</sequence>
<feature type="transmembrane region" description="Helical" evidence="2">
    <location>
        <begin position="248"/>
        <end position="267"/>
    </location>
</feature>
<feature type="compositionally biased region" description="Polar residues" evidence="1">
    <location>
        <begin position="22"/>
        <end position="38"/>
    </location>
</feature>
<dbReference type="PANTHER" id="PTHR37488">
    <property type="entry name" value="DUF1275 DOMAIN-CONTAINING PROTEIN"/>
    <property type="match status" value="1"/>
</dbReference>